<comment type="caution">
    <text evidence="22">The sequence shown here is derived from an EMBL/GenBank/DDBJ whole genome shotgun (WGS) entry which is preliminary data.</text>
</comment>
<dbReference type="SUPFAM" id="SSF57889">
    <property type="entry name" value="Cysteine-rich domain"/>
    <property type="match status" value="1"/>
</dbReference>
<feature type="compositionally biased region" description="Polar residues" evidence="18">
    <location>
        <begin position="121"/>
        <end position="149"/>
    </location>
</feature>
<comment type="catalytic activity">
    <reaction evidence="17">
        <text>a 1,2-diacyl-sn-glycerol + ATP = a 1,2-diacyl-sn-glycero-3-phosphate + ADP + H(+)</text>
        <dbReference type="Rhea" id="RHEA:10272"/>
        <dbReference type="ChEBI" id="CHEBI:15378"/>
        <dbReference type="ChEBI" id="CHEBI:17815"/>
        <dbReference type="ChEBI" id="CHEBI:30616"/>
        <dbReference type="ChEBI" id="CHEBI:58608"/>
        <dbReference type="ChEBI" id="CHEBI:456216"/>
        <dbReference type="EC" id="2.7.1.107"/>
    </reaction>
    <physiologicalReaction direction="left-to-right" evidence="17">
        <dbReference type="Rhea" id="RHEA:10273"/>
    </physiologicalReaction>
</comment>
<evidence type="ECO:0000256" key="14">
    <source>
        <dbReference type="ARBA" id="ARBA00023371"/>
    </source>
</evidence>
<dbReference type="EC" id="2.7.1.107" evidence="3"/>
<dbReference type="Gene3D" id="3.30.60.20">
    <property type="match status" value="1"/>
</dbReference>
<evidence type="ECO:0000256" key="11">
    <source>
        <dbReference type="ARBA" id="ARBA00022837"/>
    </source>
</evidence>
<keyword evidence="6" id="KW-0677">Repeat</keyword>
<evidence type="ECO:0000256" key="17">
    <source>
        <dbReference type="ARBA" id="ARBA00023411"/>
    </source>
</evidence>
<feature type="compositionally biased region" description="Low complexity" evidence="18">
    <location>
        <begin position="171"/>
        <end position="191"/>
    </location>
</feature>
<evidence type="ECO:0000256" key="2">
    <source>
        <dbReference type="ARBA" id="ARBA00009280"/>
    </source>
</evidence>
<dbReference type="Pfam" id="PF00609">
    <property type="entry name" value="DAGK_acc"/>
    <property type="match status" value="1"/>
</dbReference>
<dbReference type="Gene3D" id="3.40.50.10330">
    <property type="entry name" value="Probable inorganic polyphosphate/atp-NAD kinase, domain 1"/>
    <property type="match status" value="1"/>
</dbReference>
<evidence type="ECO:0000256" key="1">
    <source>
        <dbReference type="ARBA" id="ARBA00005175"/>
    </source>
</evidence>
<comment type="similarity">
    <text evidence="2">Belongs to the eukaryotic diacylglycerol kinase family.</text>
</comment>
<proteinExistence type="inferred from homology"/>
<keyword evidence="4" id="KW-0808">Transferase</keyword>
<feature type="domain" description="DAGKc" evidence="20">
    <location>
        <begin position="464"/>
        <end position="598"/>
    </location>
</feature>
<evidence type="ECO:0000256" key="7">
    <source>
        <dbReference type="ARBA" id="ARBA00022741"/>
    </source>
</evidence>
<evidence type="ECO:0000256" key="16">
    <source>
        <dbReference type="ARBA" id="ARBA00023400"/>
    </source>
</evidence>
<dbReference type="InterPro" id="IPR011992">
    <property type="entry name" value="EF-hand-dom_pair"/>
</dbReference>
<dbReference type="CDD" id="cd00051">
    <property type="entry name" value="EFh"/>
    <property type="match status" value="1"/>
</dbReference>
<keyword evidence="9" id="KW-0418">Kinase</keyword>
<keyword evidence="5" id="KW-0479">Metal-binding</keyword>
<evidence type="ECO:0000256" key="5">
    <source>
        <dbReference type="ARBA" id="ARBA00022723"/>
    </source>
</evidence>
<name>A0ABQ7T2H2_PHRPL</name>
<dbReference type="SMART" id="SM00054">
    <property type="entry name" value="EFh"/>
    <property type="match status" value="2"/>
</dbReference>
<keyword evidence="13" id="KW-0443">Lipid metabolism</keyword>
<dbReference type="PROSITE" id="PS50081">
    <property type="entry name" value="ZF_DAG_PE_2"/>
    <property type="match status" value="1"/>
</dbReference>
<dbReference type="SMART" id="SM00046">
    <property type="entry name" value="DAGKc"/>
    <property type="match status" value="1"/>
</dbReference>
<organism evidence="22 23">
    <name type="scientific">Phrynosoma platyrhinos</name>
    <name type="common">Desert horned lizard</name>
    <dbReference type="NCBI Taxonomy" id="52577"/>
    <lineage>
        <taxon>Eukaryota</taxon>
        <taxon>Metazoa</taxon>
        <taxon>Chordata</taxon>
        <taxon>Craniata</taxon>
        <taxon>Vertebrata</taxon>
        <taxon>Euteleostomi</taxon>
        <taxon>Lepidosauria</taxon>
        <taxon>Squamata</taxon>
        <taxon>Bifurcata</taxon>
        <taxon>Unidentata</taxon>
        <taxon>Episquamata</taxon>
        <taxon>Toxicofera</taxon>
        <taxon>Iguania</taxon>
        <taxon>Phrynosomatidae</taxon>
        <taxon>Phrynosomatinae</taxon>
        <taxon>Phrynosoma</taxon>
    </lineage>
</organism>
<evidence type="ECO:0000313" key="23">
    <source>
        <dbReference type="Proteomes" id="UP000826234"/>
    </source>
</evidence>
<dbReference type="PROSITE" id="PS50146">
    <property type="entry name" value="DAGK"/>
    <property type="match status" value="1"/>
</dbReference>
<dbReference type="InterPro" id="IPR017438">
    <property type="entry name" value="ATP-NAD_kinase_N"/>
</dbReference>
<dbReference type="Gene3D" id="1.10.238.110">
    <property type="entry name" value="Diacylglycerol kinase alpha"/>
    <property type="match status" value="2"/>
</dbReference>
<dbReference type="InterPro" id="IPR001206">
    <property type="entry name" value="Diacylglycerol_kinase_cat_dom"/>
</dbReference>
<feature type="region of interest" description="Disordered" evidence="18">
    <location>
        <begin position="423"/>
        <end position="448"/>
    </location>
</feature>
<dbReference type="InterPro" id="IPR002219">
    <property type="entry name" value="PKC_DAG/PE"/>
</dbReference>
<dbReference type="InterPro" id="IPR029477">
    <property type="entry name" value="DAG_kinase_typeI_N"/>
</dbReference>
<feature type="compositionally biased region" description="Low complexity" evidence="18">
    <location>
        <begin position="432"/>
        <end position="443"/>
    </location>
</feature>
<comment type="catalytic activity">
    <reaction evidence="14">
        <text>1,2-di-(9Z-octadecenoyl)-sn-glycerol + ATP = 1,2-di-(9Z-octadecenoyl)-sn-glycero-3-phosphate + ADP + H(+)</text>
        <dbReference type="Rhea" id="RHEA:40327"/>
        <dbReference type="ChEBI" id="CHEBI:15378"/>
        <dbReference type="ChEBI" id="CHEBI:30616"/>
        <dbReference type="ChEBI" id="CHEBI:52333"/>
        <dbReference type="ChEBI" id="CHEBI:74546"/>
        <dbReference type="ChEBI" id="CHEBI:456216"/>
    </reaction>
    <physiologicalReaction direction="left-to-right" evidence="14">
        <dbReference type="Rhea" id="RHEA:40328"/>
    </physiologicalReaction>
</comment>
<evidence type="ECO:0000259" key="20">
    <source>
        <dbReference type="PROSITE" id="PS50146"/>
    </source>
</evidence>
<feature type="domain" description="EF-hand" evidence="21">
    <location>
        <begin position="240"/>
        <end position="275"/>
    </location>
</feature>
<dbReference type="InterPro" id="IPR000756">
    <property type="entry name" value="Diacylglycerol_kin_accessory"/>
</dbReference>
<keyword evidence="7" id="KW-0547">Nucleotide-binding</keyword>
<dbReference type="EMBL" id="JAIPUX010001880">
    <property type="protein sequence ID" value="KAH0623924.1"/>
    <property type="molecule type" value="Genomic_DNA"/>
</dbReference>
<evidence type="ECO:0000256" key="4">
    <source>
        <dbReference type="ARBA" id="ARBA00022679"/>
    </source>
</evidence>
<accession>A0ABQ7T2H2</accession>
<keyword evidence="8" id="KW-0863">Zinc-finger</keyword>
<comment type="pathway">
    <text evidence="1">Lipid metabolism; glycerolipid metabolism.</text>
</comment>
<feature type="domain" description="Phorbol-ester/DAG-type" evidence="19">
    <location>
        <begin position="335"/>
        <end position="375"/>
    </location>
</feature>
<evidence type="ECO:0000259" key="21">
    <source>
        <dbReference type="PROSITE" id="PS50222"/>
    </source>
</evidence>
<keyword evidence="12" id="KW-0067">ATP-binding</keyword>
<evidence type="ECO:0000256" key="9">
    <source>
        <dbReference type="ARBA" id="ARBA00022777"/>
    </source>
</evidence>
<dbReference type="PROSITE" id="PS50222">
    <property type="entry name" value="EF_HAND_2"/>
    <property type="match status" value="2"/>
</dbReference>
<dbReference type="InterPro" id="IPR002048">
    <property type="entry name" value="EF_hand_dom"/>
</dbReference>
<comment type="catalytic activity">
    <reaction evidence="16">
        <text>1-octadecanoyl-2-(5Z,8Z,11Z,14Z-eicosatetraenoyl)-sn-glycerol + ATP = 1-octadecanoyl-2-(5Z,8Z,11Z,14Z-eicosatetraenoyl)-sn-glycero-3-phosphate + ADP + H(+)</text>
        <dbReference type="Rhea" id="RHEA:40323"/>
        <dbReference type="ChEBI" id="CHEBI:15378"/>
        <dbReference type="ChEBI" id="CHEBI:30616"/>
        <dbReference type="ChEBI" id="CHEBI:75728"/>
        <dbReference type="ChEBI" id="CHEBI:77091"/>
        <dbReference type="ChEBI" id="CHEBI:456216"/>
    </reaction>
    <physiologicalReaction direction="left-to-right" evidence="16">
        <dbReference type="Rhea" id="RHEA:40324"/>
    </physiologicalReaction>
</comment>
<keyword evidence="10" id="KW-0862">Zinc</keyword>
<dbReference type="InterPro" id="IPR038199">
    <property type="entry name" value="DGK_typeI_N_sf"/>
</dbReference>
<dbReference type="PANTHER" id="PTHR11255">
    <property type="entry name" value="DIACYLGLYCEROL KINASE"/>
    <property type="match status" value="1"/>
</dbReference>
<keyword evidence="11" id="KW-0106">Calcium</keyword>
<reference evidence="22 23" key="1">
    <citation type="journal article" date="2022" name="Gigascience">
        <title>A chromosome-level genome assembly and annotation of the desert horned lizard, Phrynosoma platyrhinos, provides insight into chromosomal rearrangements among reptiles.</title>
        <authorList>
            <person name="Koochekian N."/>
            <person name="Ascanio A."/>
            <person name="Farleigh K."/>
            <person name="Card D.C."/>
            <person name="Schield D.R."/>
            <person name="Castoe T.A."/>
            <person name="Jezkova T."/>
        </authorList>
    </citation>
    <scope>NUCLEOTIDE SEQUENCE [LARGE SCALE GENOMIC DNA]</scope>
    <source>
        <strain evidence="22">NK-2021</strain>
    </source>
</reference>
<evidence type="ECO:0000256" key="13">
    <source>
        <dbReference type="ARBA" id="ARBA00023098"/>
    </source>
</evidence>
<gene>
    <name evidence="22" type="ORF">JD844_007125</name>
</gene>
<evidence type="ECO:0000256" key="8">
    <source>
        <dbReference type="ARBA" id="ARBA00022771"/>
    </source>
</evidence>
<feature type="region of interest" description="Disordered" evidence="18">
    <location>
        <begin position="115"/>
        <end position="193"/>
    </location>
</feature>
<sequence>MSDGTWITLSPAEFAQLQQYSEYSTKKLKDVLEEFHGDGVLSKYNPEQPIDYEGFQLFMRTYLEVDIPEELCQHLFMSFKRKICQYSPESQRQSSSVPQLSNLGINGKTLLSTIGRHTPESKSSQGNLAEQQTASLSPTPTNANALGNASPSWSRSSSQKSTAGTPSAHNSSGSSKISSGSLLSPQSPGSRSLEKKLPFNLRKSHISLKTVSPHPPAPPLAQVVYLKDIVCYLSLLERGRAEDKLEFMFRLYDTDGNGLLDSSELDRIINQMVHVAEYLEWDSTELRPILKEMMEEIDYDHDGTVTLEEWIRGGMTTIPLLVLLGMETNVKDDGQHAWRLKHFKKPAYCNFCRTMLLVCKYTVHERCVSKEIAPCISTYVKSKRNTNLHNKCASHVKPECDGGQLKDHILLPSNICPVVLDRQSHPRRSDSESPSSTTPEDTSLTFRYNTTTGDGHGLQITPNPGTHPLLVFVNPKSGGRQGERVHRKFHYLLNPRQVYNLDRGGPIPGLNFFRDAPDFRILACGGDGTVGWILDCIDKLNLAKHPPVAILPLGTGNDLARCLRWGGGYEGGNLMKVLKDIEHSIEVMLDRWQIDVIPNDKEENGDPVPYSIINNYFSIGVDASIAHRFHMMREKHPEKFNSSRGSSSLGLVGSILKSEKEEKAAAGVGLEAAGKQQESSLGIGLAQWR</sequence>
<evidence type="ECO:0000259" key="19">
    <source>
        <dbReference type="PROSITE" id="PS50081"/>
    </source>
</evidence>
<dbReference type="Proteomes" id="UP000826234">
    <property type="component" value="Unassembled WGS sequence"/>
</dbReference>
<dbReference type="Pfam" id="PF00781">
    <property type="entry name" value="DAGK_cat"/>
    <property type="match status" value="1"/>
</dbReference>
<evidence type="ECO:0000256" key="6">
    <source>
        <dbReference type="ARBA" id="ARBA00022737"/>
    </source>
</evidence>
<feature type="domain" description="EF-hand" evidence="21">
    <location>
        <begin position="285"/>
        <end position="320"/>
    </location>
</feature>
<keyword evidence="23" id="KW-1185">Reference proteome</keyword>
<evidence type="ECO:0000313" key="22">
    <source>
        <dbReference type="EMBL" id="KAH0623924.1"/>
    </source>
</evidence>
<evidence type="ECO:0000256" key="12">
    <source>
        <dbReference type="ARBA" id="ARBA00022840"/>
    </source>
</evidence>
<dbReference type="Pfam" id="PF14513">
    <property type="entry name" value="DAG_kinase_N"/>
    <property type="match status" value="1"/>
</dbReference>
<protein>
    <recommendedName>
        <fullName evidence="3">diacylglycerol kinase (ATP)</fullName>
        <ecNumber evidence="3">2.7.1.107</ecNumber>
    </recommendedName>
</protein>
<dbReference type="InterPro" id="IPR037607">
    <property type="entry name" value="DGK"/>
</dbReference>
<evidence type="ECO:0000256" key="15">
    <source>
        <dbReference type="ARBA" id="ARBA00023395"/>
    </source>
</evidence>
<feature type="compositionally biased region" description="Low complexity" evidence="18">
    <location>
        <begin position="150"/>
        <end position="161"/>
    </location>
</feature>
<comment type="catalytic activity">
    <reaction evidence="15">
        <text>1,2-didecanoyl-sn-glycerol + ATP = 1,2-didecanoyl-sn-glycero-3-phosphate + ADP + H(+)</text>
        <dbReference type="Rhea" id="RHEA:43428"/>
        <dbReference type="ChEBI" id="CHEBI:15378"/>
        <dbReference type="ChEBI" id="CHEBI:18155"/>
        <dbReference type="ChEBI" id="CHEBI:30616"/>
        <dbReference type="ChEBI" id="CHEBI:78227"/>
        <dbReference type="ChEBI" id="CHEBI:456216"/>
    </reaction>
    <physiologicalReaction direction="left-to-right" evidence="15">
        <dbReference type="Rhea" id="RHEA:43429"/>
    </physiologicalReaction>
</comment>
<evidence type="ECO:0000256" key="18">
    <source>
        <dbReference type="SAM" id="MobiDB-lite"/>
    </source>
</evidence>
<evidence type="ECO:0000256" key="10">
    <source>
        <dbReference type="ARBA" id="ARBA00022833"/>
    </source>
</evidence>
<dbReference type="PANTHER" id="PTHR11255:SF36">
    <property type="entry name" value="DIACYLGLYCEROL KINASE GAMMA"/>
    <property type="match status" value="1"/>
</dbReference>
<dbReference type="PROSITE" id="PS00018">
    <property type="entry name" value="EF_HAND_1"/>
    <property type="match status" value="2"/>
</dbReference>
<dbReference type="InterPro" id="IPR018247">
    <property type="entry name" value="EF_Hand_1_Ca_BS"/>
</dbReference>
<dbReference type="InterPro" id="IPR046349">
    <property type="entry name" value="C1-like_sf"/>
</dbReference>
<dbReference type="SUPFAM" id="SSF47473">
    <property type="entry name" value="EF-hand"/>
    <property type="match status" value="2"/>
</dbReference>
<evidence type="ECO:0000256" key="3">
    <source>
        <dbReference type="ARBA" id="ARBA00012133"/>
    </source>
</evidence>
<dbReference type="Gene3D" id="1.10.238.10">
    <property type="entry name" value="EF-hand"/>
    <property type="match status" value="1"/>
</dbReference>
<dbReference type="InterPro" id="IPR016064">
    <property type="entry name" value="NAD/diacylglycerol_kinase_sf"/>
</dbReference>
<dbReference type="Pfam" id="PF13499">
    <property type="entry name" value="EF-hand_7"/>
    <property type="match status" value="1"/>
</dbReference>
<dbReference type="SUPFAM" id="SSF111331">
    <property type="entry name" value="NAD kinase/diacylglycerol kinase-like"/>
    <property type="match status" value="1"/>
</dbReference>